<sequence length="81" mass="8977">MFSGSVRSYKTPRPEAESESTRQQQRPGKARSGSGVLDRYFHGVTHVDVSISWFPSKSASFSAFTLTSAFTKGRETERDAT</sequence>
<dbReference type="Proteomes" id="UP000774804">
    <property type="component" value="Unassembled WGS sequence"/>
</dbReference>
<evidence type="ECO:0000313" key="2">
    <source>
        <dbReference type="EMBL" id="KAG2910601.1"/>
    </source>
</evidence>
<comment type="caution">
    <text evidence="2">The sequence shown here is derived from an EMBL/GenBank/DDBJ whole genome shotgun (WGS) entry which is preliminary data.</text>
</comment>
<dbReference type="EMBL" id="RCMI01000442">
    <property type="protein sequence ID" value="KAG2910601.1"/>
    <property type="molecule type" value="Genomic_DNA"/>
</dbReference>
<name>A0A8T1BU77_9STRA</name>
<gene>
    <name evidence="2" type="ORF">PC115_g12853</name>
</gene>
<reference evidence="2" key="1">
    <citation type="submission" date="2018-10" db="EMBL/GenBank/DDBJ databases">
        <title>Effector identification in a new, highly contiguous assembly of the strawberry crown rot pathogen Phytophthora cactorum.</title>
        <authorList>
            <person name="Armitage A.D."/>
            <person name="Nellist C.F."/>
            <person name="Bates H."/>
            <person name="Vickerstaff R.J."/>
            <person name="Harrison R.J."/>
        </authorList>
    </citation>
    <scope>NUCLEOTIDE SEQUENCE</scope>
    <source>
        <strain evidence="2">4032</strain>
    </source>
</reference>
<evidence type="ECO:0000313" key="3">
    <source>
        <dbReference type="Proteomes" id="UP000774804"/>
    </source>
</evidence>
<accession>A0A8T1BU77</accession>
<dbReference type="AlphaFoldDB" id="A0A8T1BU77"/>
<protein>
    <submittedName>
        <fullName evidence="2">Uncharacterized protein</fullName>
    </submittedName>
</protein>
<feature type="region of interest" description="Disordered" evidence="1">
    <location>
        <begin position="1"/>
        <end position="36"/>
    </location>
</feature>
<evidence type="ECO:0000256" key="1">
    <source>
        <dbReference type="SAM" id="MobiDB-lite"/>
    </source>
</evidence>
<proteinExistence type="predicted"/>
<organism evidence="2 3">
    <name type="scientific">Phytophthora cactorum</name>
    <dbReference type="NCBI Taxonomy" id="29920"/>
    <lineage>
        <taxon>Eukaryota</taxon>
        <taxon>Sar</taxon>
        <taxon>Stramenopiles</taxon>
        <taxon>Oomycota</taxon>
        <taxon>Peronosporomycetes</taxon>
        <taxon>Peronosporales</taxon>
        <taxon>Peronosporaceae</taxon>
        <taxon>Phytophthora</taxon>
    </lineage>
</organism>